<dbReference type="EMBL" id="CAJVPV010011989">
    <property type="protein sequence ID" value="CAG8666504.1"/>
    <property type="molecule type" value="Genomic_DNA"/>
</dbReference>
<reference evidence="2" key="1">
    <citation type="submission" date="2021-06" db="EMBL/GenBank/DDBJ databases">
        <authorList>
            <person name="Kallberg Y."/>
            <person name="Tangrot J."/>
            <person name="Rosling A."/>
        </authorList>
    </citation>
    <scope>NUCLEOTIDE SEQUENCE</scope>
    <source>
        <strain evidence="2">CL551</strain>
    </source>
</reference>
<name>A0A9N9E7F0_9GLOM</name>
<dbReference type="Proteomes" id="UP000789342">
    <property type="component" value="Unassembled WGS sequence"/>
</dbReference>
<evidence type="ECO:0000256" key="1">
    <source>
        <dbReference type="SAM" id="SignalP"/>
    </source>
</evidence>
<protein>
    <submittedName>
        <fullName evidence="2">14510_t:CDS:1</fullName>
    </submittedName>
</protein>
<keyword evidence="1" id="KW-0732">Signal</keyword>
<gene>
    <name evidence="2" type="ORF">AMORRO_LOCUS10639</name>
</gene>
<sequence>MSNLFHFRIIRFGVLHACTIQSVVWQYHGAASVHQLSESDFNGLVTILTPAALKPNRAQNDMGFSTETMKVEITNIVRNQS</sequence>
<evidence type="ECO:0000313" key="2">
    <source>
        <dbReference type="EMBL" id="CAG8666504.1"/>
    </source>
</evidence>
<accession>A0A9N9E7F0</accession>
<feature type="chain" id="PRO_5040290188" evidence="1">
    <location>
        <begin position="26"/>
        <end position="81"/>
    </location>
</feature>
<comment type="caution">
    <text evidence="2">The sequence shown here is derived from an EMBL/GenBank/DDBJ whole genome shotgun (WGS) entry which is preliminary data.</text>
</comment>
<keyword evidence="3" id="KW-1185">Reference proteome</keyword>
<feature type="signal peptide" evidence="1">
    <location>
        <begin position="1"/>
        <end position="25"/>
    </location>
</feature>
<organism evidence="2 3">
    <name type="scientific">Acaulospora morrowiae</name>
    <dbReference type="NCBI Taxonomy" id="94023"/>
    <lineage>
        <taxon>Eukaryota</taxon>
        <taxon>Fungi</taxon>
        <taxon>Fungi incertae sedis</taxon>
        <taxon>Mucoromycota</taxon>
        <taxon>Glomeromycotina</taxon>
        <taxon>Glomeromycetes</taxon>
        <taxon>Diversisporales</taxon>
        <taxon>Acaulosporaceae</taxon>
        <taxon>Acaulospora</taxon>
    </lineage>
</organism>
<proteinExistence type="predicted"/>
<evidence type="ECO:0000313" key="3">
    <source>
        <dbReference type="Proteomes" id="UP000789342"/>
    </source>
</evidence>
<dbReference type="AlphaFoldDB" id="A0A9N9E7F0"/>